<evidence type="ECO:0000256" key="10">
    <source>
        <dbReference type="ARBA" id="ARBA00023180"/>
    </source>
</evidence>
<keyword evidence="7 12" id="KW-1133">Transmembrane helix</keyword>
<accession>A0AAX4P201</accession>
<sequence length="481" mass="52636">MVPHNAQGGGGPGVGSGKRGTPGSHLSRLNQLRLEVDDALEGLAPKPLRPSQKSRGPRRFSSRRLFVPAVACFLGLFATLTIITGHGSHSSALEHDANVMQTWRSNAKQALSSYAEQVKQHIPVVEVDLGGIEAEKEAAEDAAMAAAAADDDDEVHLDDIEGDGAGGAAGEGEEEGGPGGPDDGPEGAKVDSAPLDLSDVLRGTPDDGTCGSKDCRPHGYCKRGECYCVAAFEGPDCKDPRPLPNGLKSKFEGNFVLNQAQVRRNEGIKLKTNPKAGRFRRGQTHTLYAPLVHEDRAKYDRNFKHGRTKNIERQRKSVITPTLLKSMPELDFLNATVFDRCAIVGSSGLSKLYKGGEEIDSHDAVIRFNSAPTVVKPRRRRRGSSTEGVSYVEHVGRKTTFRFINTQHIRFFEGKEIRLQQMQSKNGLFRYLIYRKRYPKSRLFAFDTDFTSYVSSNIPVLPTGGYFAALFAIQLCHKVNM</sequence>
<keyword evidence="9 12" id="KW-0472">Membrane</keyword>
<evidence type="ECO:0000256" key="4">
    <source>
        <dbReference type="ARBA" id="ARBA00022679"/>
    </source>
</evidence>
<organism evidence="13 14">
    <name type="scientific">Chloropicon roscoffensis</name>
    <dbReference type="NCBI Taxonomy" id="1461544"/>
    <lineage>
        <taxon>Eukaryota</taxon>
        <taxon>Viridiplantae</taxon>
        <taxon>Chlorophyta</taxon>
        <taxon>Chloropicophyceae</taxon>
        <taxon>Chloropicales</taxon>
        <taxon>Chloropicaceae</taxon>
        <taxon>Chloropicon</taxon>
    </lineage>
</organism>
<protein>
    <submittedName>
        <fullName evidence="13">Sialyltransferase</fullName>
    </submittedName>
</protein>
<feature type="region of interest" description="Disordered" evidence="11">
    <location>
        <begin position="141"/>
        <end position="194"/>
    </location>
</feature>
<keyword evidence="4" id="KW-0808">Transferase</keyword>
<feature type="compositionally biased region" description="Acidic residues" evidence="11">
    <location>
        <begin position="149"/>
        <end position="162"/>
    </location>
</feature>
<dbReference type="PANTHER" id="PTHR11987">
    <property type="entry name" value="ALPHA-2,8-SIALYLTRANSFERASE"/>
    <property type="match status" value="1"/>
</dbReference>
<keyword evidence="8" id="KW-0333">Golgi apparatus</keyword>
<keyword evidence="10" id="KW-0325">Glycoprotein</keyword>
<keyword evidence="6" id="KW-0735">Signal-anchor</keyword>
<evidence type="ECO:0000313" key="13">
    <source>
        <dbReference type="EMBL" id="WZN60327.1"/>
    </source>
</evidence>
<keyword evidence="14" id="KW-1185">Reference proteome</keyword>
<dbReference type="Pfam" id="PF00777">
    <property type="entry name" value="Glyco_transf_29"/>
    <property type="match status" value="1"/>
</dbReference>
<feature type="compositionally biased region" description="Gly residues" evidence="11">
    <location>
        <begin position="7"/>
        <end position="20"/>
    </location>
</feature>
<reference evidence="13 14" key="1">
    <citation type="submission" date="2024-03" db="EMBL/GenBank/DDBJ databases">
        <title>Complete genome sequence of the green alga Chloropicon roscoffensis RCC1871.</title>
        <authorList>
            <person name="Lemieux C."/>
            <person name="Pombert J.-F."/>
            <person name="Otis C."/>
            <person name="Turmel M."/>
        </authorList>
    </citation>
    <scope>NUCLEOTIDE SEQUENCE [LARGE SCALE GENOMIC DNA]</scope>
    <source>
        <strain evidence="13 14">RCC1871</strain>
    </source>
</reference>
<dbReference type="PANTHER" id="PTHR11987:SF36">
    <property type="entry name" value="SIA-ALPHA-2,3-GAL-BETA-1,4-GLCNAC-R:ALPHA 2,8-SIALYLTRANSFERASE"/>
    <property type="match status" value="1"/>
</dbReference>
<evidence type="ECO:0000256" key="12">
    <source>
        <dbReference type="SAM" id="Phobius"/>
    </source>
</evidence>
<comment type="similarity">
    <text evidence="2">Belongs to the glycosyltransferase 29 family.</text>
</comment>
<evidence type="ECO:0000256" key="1">
    <source>
        <dbReference type="ARBA" id="ARBA00004323"/>
    </source>
</evidence>
<comment type="subcellular location">
    <subcellularLocation>
        <location evidence="1">Golgi apparatus membrane</location>
        <topology evidence="1">Single-pass type II membrane protein</topology>
    </subcellularLocation>
</comment>
<keyword evidence="5 12" id="KW-0812">Transmembrane</keyword>
<dbReference type="InterPro" id="IPR001675">
    <property type="entry name" value="Glyco_trans_29"/>
</dbReference>
<evidence type="ECO:0000256" key="9">
    <source>
        <dbReference type="ARBA" id="ARBA00023136"/>
    </source>
</evidence>
<evidence type="ECO:0000256" key="6">
    <source>
        <dbReference type="ARBA" id="ARBA00022968"/>
    </source>
</evidence>
<feature type="transmembrane region" description="Helical" evidence="12">
    <location>
        <begin position="65"/>
        <end position="83"/>
    </location>
</feature>
<proteinExistence type="inferred from homology"/>
<dbReference type="GO" id="GO:0000139">
    <property type="term" value="C:Golgi membrane"/>
    <property type="evidence" value="ECO:0007669"/>
    <property type="project" value="UniProtKB-SubCell"/>
</dbReference>
<dbReference type="InterPro" id="IPR038578">
    <property type="entry name" value="GT29-like_sf"/>
</dbReference>
<gene>
    <name evidence="13" type="ORF">HKI87_02g18560</name>
</gene>
<evidence type="ECO:0000256" key="8">
    <source>
        <dbReference type="ARBA" id="ARBA00023034"/>
    </source>
</evidence>
<feature type="region of interest" description="Disordered" evidence="11">
    <location>
        <begin position="1"/>
        <end position="25"/>
    </location>
</feature>
<dbReference type="EMBL" id="CP151502">
    <property type="protein sequence ID" value="WZN60327.1"/>
    <property type="molecule type" value="Genomic_DNA"/>
</dbReference>
<evidence type="ECO:0000256" key="11">
    <source>
        <dbReference type="SAM" id="MobiDB-lite"/>
    </source>
</evidence>
<evidence type="ECO:0000313" key="14">
    <source>
        <dbReference type="Proteomes" id="UP001472866"/>
    </source>
</evidence>
<dbReference type="GO" id="GO:0008373">
    <property type="term" value="F:sialyltransferase activity"/>
    <property type="evidence" value="ECO:0007669"/>
    <property type="project" value="InterPro"/>
</dbReference>
<dbReference type="AlphaFoldDB" id="A0AAX4P201"/>
<dbReference type="Gene3D" id="3.90.1480.20">
    <property type="entry name" value="Glycosyl transferase family 29"/>
    <property type="match status" value="1"/>
</dbReference>
<name>A0AAX4P201_9CHLO</name>
<evidence type="ECO:0000256" key="2">
    <source>
        <dbReference type="ARBA" id="ARBA00006003"/>
    </source>
</evidence>
<keyword evidence="3 13" id="KW-0328">Glycosyltransferase</keyword>
<dbReference type="InterPro" id="IPR050943">
    <property type="entry name" value="Glycosyltr_29_Sialyltrsf"/>
</dbReference>
<dbReference type="Proteomes" id="UP001472866">
    <property type="component" value="Chromosome 02"/>
</dbReference>
<evidence type="ECO:0000256" key="5">
    <source>
        <dbReference type="ARBA" id="ARBA00022692"/>
    </source>
</evidence>
<evidence type="ECO:0000256" key="7">
    <source>
        <dbReference type="ARBA" id="ARBA00022989"/>
    </source>
</evidence>
<evidence type="ECO:0000256" key="3">
    <source>
        <dbReference type="ARBA" id="ARBA00022676"/>
    </source>
</evidence>